<dbReference type="Proteomes" id="UP000029500">
    <property type="component" value="Chromosome"/>
</dbReference>
<organism evidence="1 2">
    <name type="scientific">Paenibacillus graminis</name>
    <dbReference type="NCBI Taxonomy" id="189425"/>
    <lineage>
        <taxon>Bacteria</taxon>
        <taxon>Bacillati</taxon>
        <taxon>Bacillota</taxon>
        <taxon>Bacilli</taxon>
        <taxon>Bacillales</taxon>
        <taxon>Paenibacillaceae</taxon>
        <taxon>Paenibacillus</taxon>
    </lineage>
</organism>
<proteinExistence type="predicted"/>
<name>A0A089MHH6_9BACL</name>
<dbReference type="AlphaFoldDB" id="A0A089MHH6"/>
<protein>
    <submittedName>
        <fullName evidence="1">Uncharacterized protein</fullName>
    </submittedName>
</protein>
<sequence length="67" mass="7833">MEPQHSDWFQYRCKRIGHRWTLTYLLGTQENPSETNVSNPSISWNQKDAELTKFTAYQVQVLDESGA</sequence>
<evidence type="ECO:0000313" key="2">
    <source>
        <dbReference type="Proteomes" id="UP000029500"/>
    </source>
</evidence>
<dbReference type="KEGG" id="pgm:PGRAT_27385"/>
<reference evidence="1 2" key="1">
    <citation type="submission" date="2014-08" db="EMBL/GenBank/DDBJ databases">
        <title>Comparative genomics of the Paenibacillus odorifer group.</title>
        <authorList>
            <person name="den Bakker H.C."/>
            <person name="Tsai Y.-C."/>
            <person name="Martin N."/>
            <person name="Korlach J."/>
            <person name="Wiedmann M."/>
        </authorList>
    </citation>
    <scope>NUCLEOTIDE SEQUENCE [LARGE SCALE GENOMIC DNA]</scope>
    <source>
        <strain evidence="1 2">DSM 15220</strain>
    </source>
</reference>
<accession>A0A089MHH6</accession>
<dbReference type="EMBL" id="CP009287">
    <property type="protein sequence ID" value="AIQ70928.1"/>
    <property type="molecule type" value="Genomic_DNA"/>
</dbReference>
<keyword evidence="2" id="KW-1185">Reference proteome</keyword>
<gene>
    <name evidence="1" type="ORF">PGRAT_27385</name>
</gene>
<dbReference type="HOGENOM" id="CLU_2808336_0_0_9"/>
<evidence type="ECO:0000313" key="1">
    <source>
        <dbReference type="EMBL" id="AIQ70928.1"/>
    </source>
</evidence>